<dbReference type="Gene3D" id="3.40.50.1000">
    <property type="entry name" value="HAD superfamily/HAD-like"/>
    <property type="match status" value="1"/>
</dbReference>
<dbReference type="InterPro" id="IPR059000">
    <property type="entry name" value="ATPase_P-type_domA"/>
</dbReference>
<evidence type="ECO:0000313" key="9">
    <source>
        <dbReference type="Proteomes" id="UP001191004"/>
    </source>
</evidence>
<evidence type="ECO:0000256" key="2">
    <source>
        <dbReference type="ARBA" id="ARBA00022692"/>
    </source>
</evidence>
<dbReference type="SFLD" id="SFLDF00027">
    <property type="entry name" value="p-type_atpase"/>
    <property type="match status" value="1"/>
</dbReference>
<feature type="transmembrane region" description="Helical" evidence="6">
    <location>
        <begin position="247"/>
        <end position="276"/>
    </location>
</feature>
<dbReference type="Gene3D" id="1.20.1110.10">
    <property type="entry name" value="Calcium-transporting ATPase, transmembrane domain"/>
    <property type="match status" value="1"/>
</dbReference>
<dbReference type="Proteomes" id="UP001191004">
    <property type="component" value="Unassembled WGS sequence"/>
</dbReference>
<dbReference type="PROSITE" id="PS00154">
    <property type="entry name" value="ATPASE_E1_E2"/>
    <property type="match status" value="1"/>
</dbReference>
<keyword evidence="4 6" id="KW-1133">Transmembrane helix</keyword>
<feature type="transmembrane region" description="Helical" evidence="6">
    <location>
        <begin position="742"/>
        <end position="758"/>
    </location>
</feature>
<dbReference type="GO" id="GO:0016787">
    <property type="term" value="F:hydrolase activity"/>
    <property type="evidence" value="ECO:0007669"/>
    <property type="project" value="UniProtKB-KW"/>
</dbReference>
<proteinExistence type="predicted"/>
<name>A0ABY0FM94_9BACT</name>
<accession>A0ABY0FM94</accession>
<dbReference type="PRINTS" id="PR00120">
    <property type="entry name" value="HATPASE"/>
</dbReference>
<reference evidence="8 9" key="2">
    <citation type="journal article" date="2020" name="Cell Rep.">
        <title>Acquisition and Adaptation of Ultra-small Parasitic Reduced Genome Bacteria to Mammalian Hosts.</title>
        <authorList>
            <person name="McLean J.S."/>
            <person name="Bor B."/>
            <person name="Kerns K.A."/>
            <person name="Liu Q."/>
            <person name="To T.T."/>
            <person name="Solden L."/>
            <person name="Hendrickson E.L."/>
            <person name="Wrighton K."/>
            <person name="Shi W."/>
            <person name="He X."/>
        </authorList>
    </citation>
    <scope>NUCLEOTIDE SEQUENCE [LARGE SCALE GENOMIC DNA]</scope>
    <source>
        <strain evidence="8 9">TM7_KMM_G3_1_HOT_351</strain>
    </source>
</reference>
<feature type="transmembrane region" description="Helical" evidence="6">
    <location>
        <begin position="620"/>
        <end position="641"/>
    </location>
</feature>
<dbReference type="InterPro" id="IPR008250">
    <property type="entry name" value="ATPase_P-typ_transduc_dom_A_sf"/>
</dbReference>
<dbReference type="PRINTS" id="PR00119">
    <property type="entry name" value="CATATPASE"/>
</dbReference>
<feature type="transmembrane region" description="Helical" evidence="6">
    <location>
        <begin position="770"/>
        <end position="790"/>
    </location>
</feature>
<feature type="transmembrane region" description="Helical" evidence="6">
    <location>
        <begin position="43"/>
        <end position="61"/>
    </location>
</feature>
<keyword evidence="5 6" id="KW-0472">Membrane</keyword>
<evidence type="ECO:0000256" key="6">
    <source>
        <dbReference type="SAM" id="Phobius"/>
    </source>
</evidence>
<dbReference type="InterPro" id="IPR036412">
    <property type="entry name" value="HAD-like_sf"/>
</dbReference>
<gene>
    <name evidence="8" type="primary">ctpE</name>
    <name evidence="8" type="ORF">G3KMM_00377</name>
</gene>
<keyword evidence="8" id="KW-0378">Hydrolase</keyword>
<comment type="caution">
    <text evidence="8">The sequence shown here is derived from an EMBL/GenBank/DDBJ whole genome shotgun (WGS) entry which is preliminary data.</text>
</comment>
<keyword evidence="3" id="KW-1278">Translocase</keyword>
<evidence type="ECO:0000256" key="5">
    <source>
        <dbReference type="ARBA" id="ARBA00023136"/>
    </source>
</evidence>
<sequence length="819" mass="90458">MKKEQIIVGLSQEEVEARKAAGLTNKAVEAPSKTVGEIIASNVFTYFNFVFLLLAALLISVRSFRDLSFLPLIFINSLIGILQELRAKQILDKLTVLSAPEIRVMRDGEEKMIKTHNLVMDDVMVLTAGYQIPADAVVIDGEVAVNESLLTGESDDIVKKTGDELFSGSFVVYGKCYVKVTKVGAESYAAKLTMKAKAIRVGEQSEILRSLNSFVKLAGIAIIPIGIIMFGQQYFLHSATAKVSIQAMVAAIMGMIPEGLFLLASVTLVLSAVRLAQKKVLVHDMKCIETLARVDVLCVDKTGTITSDRMNVEQIQRIVGKDDSGDILPDQFEQLLKKVVAEQSGDNETMRALKRYFEKSEESVEEHNALSDLTGEVIKVLGFSSKYKYSGICFKKKTLVVGAPEFVLGDDFKKYAKTFNQFTEKGYRALVFGEYQGQLSGKKEKAEMALTEKVRPLLVIVLSNEIRKTAPATFAYFKEQGVKIKVISGDNARTVSEVAKMAGVEGAEDYIDISTVKDAKEFKAAVLKYTVFGRVKPEEKLKMVKILKTAGRTVAMTGDGVNDVLALKEADCSVAMASGSQAAVQASQLVLLESDFARMPAIVKEGRQVVNNLERSGSLFLVKNIFSFIAAILSISFGMIYPLLPTQVSLVTMFTIGIPSFFLAQIPNQNLIKGNFILNVLSKATPAAMTNVVVIWALVFVTRALRIGQVELGMLCVLAWEVVGLVYLYRICRPFDNIWKKLIVGGCGFGMIFCMIFLQDLFGVTFNISYLGWIVFAITACLVLPTMVFFEKLLAVIYFKFFIGFVQEKIIEKKIFRKY</sequence>
<evidence type="ECO:0000256" key="1">
    <source>
        <dbReference type="ARBA" id="ARBA00004141"/>
    </source>
</evidence>
<keyword evidence="2 6" id="KW-0812">Transmembrane</keyword>
<dbReference type="InterPro" id="IPR023299">
    <property type="entry name" value="ATPase_P-typ_cyto_dom_N"/>
</dbReference>
<protein>
    <submittedName>
        <fullName evidence="8">Cation-transporting ATPase E</fullName>
        <ecNumber evidence="8">3.6.3.-</ecNumber>
    </submittedName>
</protein>
<dbReference type="Gene3D" id="3.40.1110.10">
    <property type="entry name" value="Calcium-transporting ATPase, cytoplasmic domain N"/>
    <property type="match status" value="1"/>
</dbReference>
<evidence type="ECO:0000259" key="7">
    <source>
        <dbReference type="Pfam" id="PF00122"/>
    </source>
</evidence>
<dbReference type="SUPFAM" id="SSF81665">
    <property type="entry name" value="Calcium ATPase, transmembrane domain M"/>
    <property type="match status" value="1"/>
</dbReference>
<dbReference type="SUPFAM" id="SSF81653">
    <property type="entry name" value="Calcium ATPase, transduction domain A"/>
    <property type="match status" value="1"/>
</dbReference>
<dbReference type="PANTHER" id="PTHR42861">
    <property type="entry name" value="CALCIUM-TRANSPORTING ATPASE"/>
    <property type="match status" value="1"/>
</dbReference>
<dbReference type="SUPFAM" id="SSF56784">
    <property type="entry name" value="HAD-like"/>
    <property type="match status" value="1"/>
</dbReference>
<feature type="transmembrane region" description="Helical" evidence="6">
    <location>
        <begin position="647"/>
        <end position="664"/>
    </location>
</feature>
<dbReference type="EC" id="3.6.3.-" evidence="8"/>
<feature type="transmembrane region" description="Helical" evidence="6">
    <location>
        <begin position="712"/>
        <end position="730"/>
    </location>
</feature>
<dbReference type="InterPro" id="IPR001757">
    <property type="entry name" value="P_typ_ATPase"/>
</dbReference>
<dbReference type="InterPro" id="IPR018303">
    <property type="entry name" value="ATPase_P-typ_P_site"/>
</dbReference>
<reference evidence="8 9" key="1">
    <citation type="journal article" date="2018" name="bioRxiv">
        <title>Evidence of independent acquisition and adaption of ultra-small bacteria to human hosts across the highly diverse yet reduced genomes of the phylum Saccharibacteria.</title>
        <authorList>
            <person name="McLean J.S."/>
            <person name="Bor B."/>
            <person name="To T.T."/>
            <person name="Liu Q."/>
            <person name="Kearns K.A."/>
            <person name="Solden L.M."/>
            <person name="Wrighton K.C."/>
            <person name="He X."/>
            <person name="Shi W."/>
        </authorList>
    </citation>
    <scope>NUCLEOTIDE SEQUENCE [LARGE SCALE GENOMIC DNA]</scope>
    <source>
        <strain evidence="8 9">TM7_KMM_G3_1_HOT_351</strain>
    </source>
</reference>
<evidence type="ECO:0000313" key="8">
    <source>
        <dbReference type="EMBL" id="RYC73489.1"/>
    </source>
</evidence>
<dbReference type="SFLD" id="SFLDS00003">
    <property type="entry name" value="Haloacid_Dehalogenase"/>
    <property type="match status" value="1"/>
</dbReference>
<feature type="transmembrane region" description="Helical" evidence="6">
    <location>
        <begin position="676"/>
        <end position="700"/>
    </location>
</feature>
<dbReference type="Pfam" id="PF00122">
    <property type="entry name" value="E1-E2_ATPase"/>
    <property type="match status" value="1"/>
</dbReference>
<dbReference type="InterPro" id="IPR023214">
    <property type="entry name" value="HAD_sf"/>
</dbReference>
<dbReference type="NCBIfam" id="TIGR01494">
    <property type="entry name" value="ATPase_P-type"/>
    <property type="match status" value="2"/>
</dbReference>
<dbReference type="InterPro" id="IPR023298">
    <property type="entry name" value="ATPase_P-typ_TM_dom_sf"/>
</dbReference>
<feature type="domain" description="P-type ATPase A" evidence="7">
    <location>
        <begin position="98"/>
        <end position="193"/>
    </location>
</feature>
<organism evidence="8 9">
    <name type="scientific">Candidatus Nanosyncoccus nanoralicus</name>
    <dbReference type="NCBI Taxonomy" id="2171996"/>
    <lineage>
        <taxon>Bacteria</taxon>
        <taxon>Candidatus Saccharimonadota</taxon>
        <taxon>Candidatus Nanosyncoccalia</taxon>
        <taxon>Candidatus Nanosyncoccales</taxon>
        <taxon>Candidatus Nanosyncoccaceae</taxon>
        <taxon>Candidatus Nanosyncoccus</taxon>
    </lineage>
</organism>
<evidence type="ECO:0000256" key="3">
    <source>
        <dbReference type="ARBA" id="ARBA00022967"/>
    </source>
</evidence>
<feature type="transmembrane region" description="Helical" evidence="6">
    <location>
        <begin position="214"/>
        <end position="235"/>
    </location>
</feature>
<evidence type="ECO:0000256" key="4">
    <source>
        <dbReference type="ARBA" id="ARBA00022989"/>
    </source>
</evidence>
<dbReference type="EMBL" id="PRLL01000011">
    <property type="protein sequence ID" value="RYC73489.1"/>
    <property type="molecule type" value="Genomic_DNA"/>
</dbReference>
<dbReference type="SFLD" id="SFLDG00002">
    <property type="entry name" value="C1.7:_P-type_atpase_like"/>
    <property type="match status" value="1"/>
</dbReference>
<comment type="subcellular location">
    <subcellularLocation>
        <location evidence="1">Membrane</location>
        <topology evidence="1">Multi-pass membrane protein</topology>
    </subcellularLocation>
</comment>
<dbReference type="InterPro" id="IPR044492">
    <property type="entry name" value="P_typ_ATPase_HD_dom"/>
</dbReference>
<dbReference type="Pfam" id="PF00702">
    <property type="entry name" value="Hydrolase"/>
    <property type="match status" value="1"/>
</dbReference>
<dbReference type="Gene3D" id="2.70.150.10">
    <property type="entry name" value="Calcium-transporting ATPase, cytoplasmic transduction domain A"/>
    <property type="match status" value="1"/>
</dbReference>
<keyword evidence="9" id="KW-1185">Reference proteome</keyword>